<feature type="domain" description="Tyrosine specific protein phosphatases" evidence="1">
    <location>
        <begin position="99"/>
        <end position="166"/>
    </location>
</feature>
<dbReference type="Proteomes" id="UP001499974">
    <property type="component" value="Unassembled WGS sequence"/>
</dbReference>
<organism evidence="2 3">
    <name type="scientific">Nocardioides conyzicola</name>
    <dbReference type="NCBI Taxonomy" id="1651781"/>
    <lineage>
        <taxon>Bacteria</taxon>
        <taxon>Bacillati</taxon>
        <taxon>Actinomycetota</taxon>
        <taxon>Actinomycetes</taxon>
        <taxon>Propionibacteriales</taxon>
        <taxon>Nocardioidaceae</taxon>
        <taxon>Nocardioides</taxon>
    </lineage>
</organism>
<comment type="caution">
    <text evidence="2">The sequence shown here is derived from an EMBL/GenBank/DDBJ whole genome shotgun (WGS) entry which is preliminary data.</text>
</comment>
<accession>A0ABP8XYI5</accession>
<reference evidence="3" key="1">
    <citation type="journal article" date="2019" name="Int. J. Syst. Evol. Microbiol.">
        <title>The Global Catalogue of Microorganisms (GCM) 10K type strain sequencing project: providing services to taxonomists for standard genome sequencing and annotation.</title>
        <authorList>
            <consortium name="The Broad Institute Genomics Platform"/>
            <consortium name="The Broad Institute Genome Sequencing Center for Infectious Disease"/>
            <person name="Wu L."/>
            <person name="Ma J."/>
        </authorList>
    </citation>
    <scope>NUCLEOTIDE SEQUENCE [LARGE SCALE GENOMIC DNA]</scope>
    <source>
        <strain evidence="3">JCM 18531</strain>
    </source>
</reference>
<dbReference type="PROSITE" id="PS50056">
    <property type="entry name" value="TYR_PHOSPHATASE_2"/>
    <property type="match status" value="1"/>
</dbReference>
<evidence type="ECO:0000313" key="2">
    <source>
        <dbReference type="EMBL" id="GAA4717952.1"/>
    </source>
</evidence>
<evidence type="ECO:0000313" key="3">
    <source>
        <dbReference type="Proteomes" id="UP001499974"/>
    </source>
</evidence>
<dbReference type="RefSeq" id="WP_345523660.1">
    <property type="nucleotide sequence ID" value="NZ_BAABKM010000004.1"/>
</dbReference>
<dbReference type="InterPro" id="IPR000387">
    <property type="entry name" value="Tyr_Pase_dom"/>
</dbReference>
<dbReference type="SUPFAM" id="SSF52799">
    <property type="entry name" value="(Phosphotyrosine protein) phosphatases II"/>
    <property type="match status" value="1"/>
</dbReference>
<protein>
    <submittedName>
        <fullName evidence="2">Dual specificity protein phosphatase family protein</fullName>
    </submittedName>
</protein>
<proteinExistence type="predicted"/>
<dbReference type="InterPro" id="IPR029021">
    <property type="entry name" value="Prot-tyrosine_phosphatase-like"/>
</dbReference>
<name>A0ABP8XYI5_9ACTN</name>
<dbReference type="Gene3D" id="3.90.190.10">
    <property type="entry name" value="Protein tyrosine phosphatase superfamily"/>
    <property type="match status" value="1"/>
</dbReference>
<sequence>MLCHSCYAEPASMPDCAACRGTGRATSMPLCDEPWSEVAPGLFQGGHDVRSQSGTACVVDDEFDLVISLATRDGYGPAEGVEHVVLRLADAAIDPVTATRVAEVADRVAEAVGEGRRVLVRCSGGLNRSGLVVASALVKLGRTPDQAIDSVRAARGPWALTNPGFVVHLRGLVPPANA</sequence>
<dbReference type="EMBL" id="BAABKM010000004">
    <property type="protein sequence ID" value="GAA4717952.1"/>
    <property type="molecule type" value="Genomic_DNA"/>
</dbReference>
<evidence type="ECO:0000259" key="1">
    <source>
        <dbReference type="PROSITE" id="PS50056"/>
    </source>
</evidence>
<gene>
    <name evidence="2" type="ORF">GCM10023349_42320</name>
</gene>
<keyword evidence="3" id="KW-1185">Reference proteome</keyword>